<dbReference type="AlphaFoldDB" id="A0A0F9W0N9"/>
<evidence type="ECO:0000256" key="2">
    <source>
        <dbReference type="ARBA" id="ARBA00011955"/>
    </source>
</evidence>
<dbReference type="GO" id="GO:0016740">
    <property type="term" value="F:transferase activity"/>
    <property type="evidence" value="ECO:0007669"/>
    <property type="project" value="UniProtKB-KW"/>
</dbReference>
<dbReference type="PANTHER" id="PTHR30040:SF2">
    <property type="entry name" value="FAD:PROTEIN FMN TRANSFERASE"/>
    <property type="match status" value="1"/>
</dbReference>
<dbReference type="Pfam" id="PF02424">
    <property type="entry name" value="ApbE"/>
    <property type="match status" value="1"/>
</dbReference>
<dbReference type="GO" id="GO:0046872">
    <property type="term" value="F:metal ion binding"/>
    <property type="evidence" value="ECO:0007669"/>
    <property type="project" value="UniProtKB-KW"/>
</dbReference>
<keyword evidence="8" id="KW-0460">Magnesium</keyword>
<evidence type="ECO:0000256" key="5">
    <source>
        <dbReference type="ARBA" id="ARBA00022679"/>
    </source>
</evidence>
<dbReference type="InterPro" id="IPR024932">
    <property type="entry name" value="ApbE"/>
</dbReference>
<dbReference type="PANTHER" id="PTHR30040">
    <property type="entry name" value="THIAMINE BIOSYNTHESIS LIPOPROTEIN APBE"/>
    <property type="match status" value="1"/>
</dbReference>
<sequence length="349" mass="36964">MSRRAVNFIPAIAVFVVVAAGLALALFRPDRIDDDQQYDIMNTVATLNPVTTRAKPEALHNGLRNAVAALRKVEAHMSSHLDRSEIANLNSAPAGEFVPLSADVRAVMVMARHIAEASDGAFDATVGPVIGLWVAAGKAKQLPTDEQIATAAAVCGWDKFELRDDGAVKSIDGARVNLGGIAKGYGIDKAIEALRKAGCVGGMVDVGGDVRVFGQRRLDGPWVVGVRNPFGPGLIGTVTLQDGSVCTSGNYERNFTIAGRRYSHIIDPRTSRPTDTNPSVTVIAPTAMVADAWATALSVLGWPGHTLLPAGVEAMVVTSSPQAYEIHMTEGFGERFRFNPPFGPTENAP</sequence>
<dbReference type="PIRSF" id="PIRSF006268">
    <property type="entry name" value="ApbE"/>
    <property type="match status" value="1"/>
</dbReference>
<evidence type="ECO:0000313" key="11">
    <source>
        <dbReference type="EMBL" id="KKN71653.1"/>
    </source>
</evidence>
<name>A0A0F9W0N9_9ZZZZ</name>
<comment type="catalytic activity">
    <reaction evidence="10">
        <text>L-threonyl-[protein] + FAD = FMN-L-threonyl-[protein] + AMP + H(+)</text>
        <dbReference type="Rhea" id="RHEA:36847"/>
        <dbReference type="Rhea" id="RHEA-COMP:11060"/>
        <dbReference type="Rhea" id="RHEA-COMP:11061"/>
        <dbReference type="ChEBI" id="CHEBI:15378"/>
        <dbReference type="ChEBI" id="CHEBI:30013"/>
        <dbReference type="ChEBI" id="CHEBI:57692"/>
        <dbReference type="ChEBI" id="CHEBI:74257"/>
        <dbReference type="ChEBI" id="CHEBI:456215"/>
        <dbReference type="EC" id="2.7.1.180"/>
    </reaction>
</comment>
<reference evidence="11" key="1">
    <citation type="journal article" date="2015" name="Nature">
        <title>Complex archaea that bridge the gap between prokaryotes and eukaryotes.</title>
        <authorList>
            <person name="Spang A."/>
            <person name="Saw J.H."/>
            <person name="Jorgensen S.L."/>
            <person name="Zaremba-Niedzwiedzka K."/>
            <person name="Martijn J."/>
            <person name="Lind A.E."/>
            <person name="van Eijk R."/>
            <person name="Schleper C."/>
            <person name="Guy L."/>
            <person name="Ettema T.J."/>
        </authorList>
    </citation>
    <scope>NUCLEOTIDE SEQUENCE</scope>
</reference>
<keyword evidence="6" id="KW-0479">Metal-binding</keyword>
<evidence type="ECO:0000256" key="7">
    <source>
        <dbReference type="ARBA" id="ARBA00022827"/>
    </source>
</evidence>
<evidence type="ECO:0000256" key="6">
    <source>
        <dbReference type="ARBA" id="ARBA00022723"/>
    </source>
</evidence>
<comment type="caution">
    <text evidence="11">The sequence shown here is derived from an EMBL/GenBank/DDBJ whole genome shotgun (WGS) entry which is preliminary data.</text>
</comment>
<comment type="cofactor">
    <cofactor evidence="1">
        <name>Mg(2+)</name>
        <dbReference type="ChEBI" id="CHEBI:18420"/>
    </cofactor>
</comment>
<gene>
    <name evidence="11" type="ORF">LCGC14_0418810</name>
</gene>
<proteinExistence type="predicted"/>
<organism evidence="11">
    <name type="scientific">marine sediment metagenome</name>
    <dbReference type="NCBI Taxonomy" id="412755"/>
    <lineage>
        <taxon>unclassified sequences</taxon>
        <taxon>metagenomes</taxon>
        <taxon>ecological metagenomes</taxon>
    </lineage>
</organism>
<dbReference type="InterPro" id="IPR003374">
    <property type="entry name" value="ApbE-like_sf"/>
</dbReference>
<keyword evidence="4" id="KW-0285">Flavoprotein</keyword>
<accession>A0A0F9W0N9</accession>
<dbReference type="EMBL" id="LAZR01000379">
    <property type="protein sequence ID" value="KKN71653.1"/>
    <property type="molecule type" value="Genomic_DNA"/>
</dbReference>
<dbReference type="Gene3D" id="3.10.520.10">
    <property type="entry name" value="ApbE-like domains"/>
    <property type="match status" value="1"/>
</dbReference>
<evidence type="ECO:0000256" key="4">
    <source>
        <dbReference type="ARBA" id="ARBA00022630"/>
    </source>
</evidence>
<evidence type="ECO:0000256" key="3">
    <source>
        <dbReference type="ARBA" id="ARBA00016337"/>
    </source>
</evidence>
<dbReference type="EC" id="2.7.1.180" evidence="2"/>
<keyword evidence="7" id="KW-0274">FAD</keyword>
<evidence type="ECO:0000256" key="1">
    <source>
        <dbReference type="ARBA" id="ARBA00001946"/>
    </source>
</evidence>
<dbReference type="SUPFAM" id="SSF143631">
    <property type="entry name" value="ApbE-like"/>
    <property type="match status" value="1"/>
</dbReference>
<evidence type="ECO:0000256" key="10">
    <source>
        <dbReference type="ARBA" id="ARBA00048540"/>
    </source>
</evidence>
<protein>
    <recommendedName>
        <fullName evidence="3">FAD:protein FMN transferase</fullName>
        <ecNumber evidence="2">2.7.1.180</ecNumber>
    </recommendedName>
    <alternativeName>
        <fullName evidence="9">Flavin transferase</fullName>
    </alternativeName>
</protein>
<evidence type="ECO:0000256" key="9">
    <source>
        <dbReference type="ARBA" id="ARBA00031306"/>
    </source>
</evidence>
<keyword evidence="5" id="KW-0808">Transferase</keyword>
<evidence type="ECO:0000256" key="8">
    <source>
        <dbReference type="ARBA" id="ARBA00022842"/>
    </source>
</evidence>